<feature type="region of interest" description="Disordered" evidence="5">
    <location>
        <begin position="1"/>
        <end position="42"/>
    </location>
</feature>
<evidence type="ECO:0000256" key="4">
    <source>
        <dbReference type="PROSITE-ProRule" id="PRU00339"/>
    </source>
</evidence>
<dbReference type="SMART" id="SM00028">
    <property type="entry name" value="TPR"/>
    <property type="match status" value="1"/>
</dbReference>
<feature type="region of interest" description="Disordered" evidence="5">
    <location>
        <begin position="219"/>
        <end position="256"/>
    </location>
</feature>
<dbReference type="Gene3D" id="3.40.850.10">
    <property type="entry name" value="Kinesin motor domain"/>
    <property type="match status" value="1"/>
</dbReference>
<protein>
    <recommendedName>
        <fullName evidence="6">Kinesin motor domain-containing protein</fullName>
    </recommendedName>
</protein>
<dbReference type="InterPro" id="IPR036961">
    <property type="entry name" value="Kinesin_motor_dom_sf"/>
</dbReference>
<keyword evidence="8" id="KW-1185">Reference proteome</keyword>
<keyword evidence="4" id="KW-0802">TPR repeat</keyword>
<feature type="repeat" description="TPR" evidence="4">
    <location>
        <begin position="1131"/>
        <end position="1164"/>
    </location>
</feature>
<feature type="region of interest" description="Disordered" evidence="5">
    <location>
        <begin position="1203"/>
        <end position="1234"/>
    </location>
</feature>
<feature type="compositionally biased region" description="Low complexity" evidence="5">
    <location>
        <begin position="608"/>
        <end position="633"/>
    </location>
</feature>
<dbReference type="PANTHER" id="PTHR47969:SF9">
    <property type="entry name" value="KINESIN-LIKE PROTEIN"/>
    <property type="match status" value="1"/>
</dbReference>
<evidence type="ECO:0000256" key="2">
    <source>
        <dbReference type="ARBA" id="ARBA00022840"/>
    </source>
</evidence>
<dbReference type="PROSITE" id="PS50293">
    <property type="entry name" value="TPR_REGION"/>
    <property type="match status" value="1"/>
</dbReference>
<evidence type="ECO:0000259" key="6">
    <source>
        <dbReference type="PROSITE" id="PS50067"/>
    </source>
</evidence>
<dbReference type="Gene3D" id="1.25.40.10">
    <property type="entry name" value="Tetratricopeptide repeat domain"/>
    <property type="match status" value="1"/>
</dbReference>
<dbReference type="GO" id="GO:0008017">
    <property type="term" value="F:microtubule binding"/>
    <property type="evidence" value="ECO:0007669"/>
    <property type="project" value="InterPro"/>
</dbReference>
<evidence type="ECO:0000313" key="7">
    <source>
        <dbReference type="EMBL" id="KAG2370766.1"/>
    </source>
</evidence>
<feature type="compositionally biased region" description="Low complexity" evidence="5">
    <location>
        <begin position="31"/>
        <end position="42"/>
    </location>
</feature>
<feature type="compositionally biased region" description="Low complexity" evidence="5">
    <location>
        <begin position="846"/>
        <end position="867"/>
    </location>
</feature>
<organism evidence="7 8">
    <name type="scientific">Naegleria lovaniensis</name>
    <name type="common">Amoeba</name>
    <dbReference type="NCBI Taxonomy" id="51637"/>
    <lineage>
        <taxon>Eukaryota</taxon>
        <taxon>Discoba</taxon>
        <taxon>Heterolobosea</taxon>
        <taxon>Tetramitia</taxon>
        <taxon>Eutetramitia</taxon>
        <taxon>Vahlkampfiidae</taxon>
        <taxon>Naegleria</taxon>
    </lineage>
</organism>
<feature type="binding site" evidence="3">
    <location>
        <begin position="152"/>
        <end position="159"/>
    </location>
    <ligand>
        <name>ATP</name>
        <dbReference type="ChEBI" id="CHEBI:30616"/>
    </ligand>
</feature>
<dbReference type="InterPro" id="IPR001752">
    <property type="entry name" value="Kinesin_motor_dom"/>
</dbReference>
<dbReference type="GO" id="GO:0051231">
    <property type="term" value="P:spindle elongation"/>
    <property type="evidence" value="ECO:0007669"/>
    <property type="project" value="TreeGrafter"/>
</dbReference>
<dbReference type="InterPro" id="IPR019734">
    <property type="entry name" value="TPR_rpt"/>
</dbReference>
<feature type="region of interest" description="Disordered" evidence="5">
    <location>
        <begin position="1033"/>
        <end position="1083"/>
    </location>
</feature>
<dbReference type="PANTHER" id="PTHR47969">
    <property type="entry name" value="CHROMOSOME-ASSOCIATED KINESIN KIF4A-RELATED"/>
    <property type="match status" value="1"/>
</dbReference>
<dbReference type="GO" id="GO:0007052">
    <property type="term" value="P:mitotic spindle organization"/>
    <property type="evidence" value="ECO:0007669"/>
    <property type="project" value="TreeGrafter"/>
</dbReference>
<evidence type="ECO:0000313" key="8">
    <source>
        <dbReference type="Proteomes" id="UP000816034"/>
    </source>
</evidence>
<feature type="compositionally biased region" description="Low complexity" evidence="5">
    <location>
        <begin position="75"/>
        <end position="85"/>
    </location>
</feature>
<feature type="region of interest" description="Disordered" evidence="5">
    <location>
        <begin position="74"/>
        <end position="96"/>
    </location>
</feature>
<feature type="compositionally biased region" description="Low complexity" evidence="5">
    <location>
        <begin position="219"/>
        <end position="241"/>
    </location>
</feature>
<evidence type="ECO:0000256" key="1">
    <source>
        <dbReference type="ARBA" id="ARBA00022741"/>
    </source>
</evidence>
<dbReference type="CDD" id="cd00106">
    <property type="entry name" value="KISc"/>
    <property type="match status" value="1"/>
</dbReference>
<dbReference type="RefSeq" id="XP_044541630.1">
    <property type="nucleotide sequence ID" value="XM_044690228.1"/>
</dbReference>
<dbReference type="GeneID" id="68106713"/>
<keyword evidence="1 3" id="KW-0547">Nucleotide-binding</keyword>
<dbReference type="InterPro" id="IPR019821">
    <property type="entry name" value="Kinesin_motor_CS"/>
</dbReference>
<dbReference type="GO" id="GO:0003777">
    <property type="term" value="F:microtubule motor activity"/>
    <property type="evidence" value="ECO:0007669"/>
    <property type="project" value="InterPro"/>
</dbReference>
<feature type="region of interest" description="Disordered" evidence="5">
    <location>
        <begin position="597"/>
        <end position="703"/>
    </location>
</feature>
<dbReference type="InterPro" id="IPR011990">
    <property type="entry name" value="TPR-like_helical_dom_sf"/>
</dbReference>
<evidence type="ECO:0000256" key="5">
    <source>
        <dbReference type="SAM" id="MobiDB-lite"/>
    </source>
</evidence>
<dbReference type="GO" id="GO:0007018">
    <property type="term" value="P:microtubule-based movement"/>
    <property type="evidence" value="ECO:0007669"/>
    <property type="project" value="InterPro"/>
</dbReference>
<dbReference type="PRINTS" id="PR00380">
    <property type="entry name" value="KINESINHEAVY"/>
</dbReference>
<gene>
    <name evidence="7" type="ORF">C9374_014260</name>
</gene>
<feature type="compositionally biased region" description="Polar residues" evidence="5">
    <location>
        <begin position="634"/>
        <end position="665"/>
    </location>
</feature>
<dbReference type="PROSITE" id="PS00411">
    <property type="entry name" value="KINESIN_MOTOR_1"/>
    <property type="match status" value="1"/>
</dbReference>
<feature type="compositionally biased region" description="Low complexity" evidence="5">
    <location>
        <begin position="7"/>
        <end position="18"/>
    </location>
</feature>
<dbReference type="Pfam" id="PF00225">
    <property type="entry name" value="Kinesin"/>
    <property type="match status" value="1"/>
</dbReference>
<dbReference type="PROSITE" id="PS50005">
    <property type="entry name" value="TPR"/>
    <property type="match status" value="1"/>
</dbReference>
<accession>A0AA88KAK5</accession>
<comment type="caution">
    <text evidence="7">The sequence shown here is derived from an EMBL/GenBank/DDBJ whole genome shotgun (WGS) entry which is preliminary data.</text>
</comment>
<dbReference type="SUPFAM" id="SSF52540">
    <property type="entry name" value="P-loop containing nucleoside triphosphate hydrolases"/>
    <property type="match status" value="1"/>
</dbReference>
<comment type="similarity">
    <text evidence="3">Belongs to the TRAFAC class myosin-kinesin ATPase superfamily. Kinesin family.</text>
</comment>
<dbReference type="Gene3D" id="1.10.150.280">
    <property type="entry name" value="AF1531-like domain"/>
    <property type="match status" value="1"/>
</dbReference>
<dbReference type="SUPFAM" id="SSF48452">
    <property type="entry name" value="TPR-like"/>
    <property type="match status" value="1"/>
</dbReference>
<keyword evidence="2 3" id="KW-0067">ATP-binding</keyword>
<dbReference type="EMBL" id="PYSW02000081">
    <property type="protein sequence ID" value="KAG2370766.1"/>
    <property type="molecule type" value="Genomic_DNA"/>
</dbReference>
<feature type="domain" description="Kinesin motor" evidence="6">
    <location>
        <begin position="48"/>
        <end position="429"/>
    </location>
</feature>
<evidence type="ECO:0000256" key="3">
    <source>
        <dbReference type="PROSITE-ProRule" id="PRU00283"/>
    </source>
</evidence>
<sequence length="1301" mass="144492">MIKLPLQHQQQQFSSSFSHRTDSTFSPNNATTKTCSSPSTTTSKMMNKVRVVSRVRPLLSDEFEKSNFKTCRVASSSNSSTTTSSMVNDTPKSPPHNLVFMKDPRNPGDEIKFEFDSSYDEEATQNEIFQHEILPILPSLFEGINTTVFCYGMTGSGKTFTMQGGETVENMGIIPRVVQQLLFQVSNRHYNESECKLSMSYLEIYNEKVHDLLVVPSSSKISSSPSSSSSSTTTTTITPSSLVDNTSSSSPAFKDLPLHEDKNKNIIVKGLGSKTISTYDEFCEWFYQVGMKNRKVASTKLNDRSSRSHAILTLTVKKKDEKTGQWFTGKINLIDLAGSEDNRKTGNTGTRLTESSSINTSLFSLRKVVDQLNSGTQKVSYRDSKLTRLLQDSLGGNSQAIMIINISPYTEHYMDTFKSLRFGMKSQSIVNKPTIHTSYFENEEERAKLENMANIGYGADRETQLKLLQLEKEKHLMQRKIGVHTSKSLSYSDLIQVATNFATKEDLERAQADLRQGLLDPMLIKKSISLQDEILDRLAKLEHFALTQQGSSVALPNLQSIQTELGHNSPQMQSSPLAQLDDILDMKKRLYSILSEIDSKSSSPPPLNTQSSSPFSNNTPTWSSTSSTTPSSSKLENNTLSHDKLSYSTPRSAQSSATPSSRRSNTLPTPPLFSKTKTTKTTLIGSTSTTPLHSSPNKPFFQPPKIRAQKSFEKPNLIGKVTTPLKSSVTSTTSTTSTPTTALKEVSSLKKSQVSTTTTPAGTLARTPLANITNHTTTTTTTNGAMMRLTTTPSPSASTCTIGKATTSKVTPRKVFADTPKQNQAIVLEKASSLEHLKLKHKPSKKPLSSLTTPTTMKSSSTATTPPLSVNHHQKQVASASSNKPNSLDFNMTVGSISPIKNRDHVLKDMTLLFPENHNIQQILSSLDHVTTDDLFPKSSTEIKTCETGSCEGIKQPTDENSNLKESNCKNQQVQIPTNTQVELVLSTKNPSIKRKRFDSDDESKECTASLEKAYTDDDNRKNKVLINEDNMAIPTGKASSTRALKTTRKKVTIKESDEEEQDNTSSDTEEKHNTFKPKLTRRREKKSNRVCKIYDNVLLLEKSEFAFVSPPMEGSGVATDKSRDNKFSLAREYIKQANTLKKEGNLENALELFEKALQLIPSNEKLKQKIAKLENALKNSMVLTGEEEEFQFNDDKDDVEMVDSMSQQQESSNDTDKLSRSDTTTNEKSTQDKLLDYLNDTNNGMKQLKKLATIGDKKAEKIMECRPFKTISELSRIGFGEKGITTFIEKNEKFISELDE</sequence>
<dbReference type="InterPro" id="IPR027640">
    <property type="entry name" value="Kinesin-like_fam"/>
</dbReference>
<feature type="region of interest" description="Disordered" evidence="5">
    <location>
        <begin position="840"/>
        <end position="884"/>
    </location>
</feature>
<dbReference type="PROSITE" id="PS50067">
    <property type="entry name" value="KINESIN_MOTOR_2"/>
    <property type="match status" value="1"/>
</dbReference>
<name>A0AA88KAK5_NAELO</name>
<dbReference type="SMART" id="SM00129">
    <property type="entry name" value="KISc"/>
    <property type="match status" value="1"/>
</dbReference>
<feature type="compositionally biased region" description="Polar residues" evidence="5">
    <location>
        <begin position="242"/>
        <end position="251"/>
    </location>
</feature>
<keyword evidence="3" id="KW-0505">Motor protein</keyword>
<feature type="compositionally biased region" description="Low complexity" evidence="5">
    <location>
        <begin position="672"/>
        <end position="692"/>
    </location>
</feature>
<dbReference type="GO" id="GO:0005524">
    <property type="term" value="F:ATP binding"/>
    <property type="evidence" value="ECO:0007669"/>
    <property type="project" value="UniProtKB-UniRule"/>
</dbReference>
<reference evidence="7 8" key="1">
    <citation type="journal article" date="2018" name="BMC Genomics">
        <title>The genome of Naegleria lovaniensis, the basis for a comparative approach to unravel pathogenicity factors of the human pathogenic amoeba N. fowleri.</title>
        <authorList>
            <person name="Liechti N."/>
            <person name="Schurch N."/>
            <person name="Bruggmann R."/>
            <person name="Wittwer M."/>
        </authorList>
    </citation>
    <scope>NUCLEOTIDE SEQUENCE [LARGE SCALE GENOMIC DNA]</scope>
    <source>
        <strain evidence="7 8">ATCC 30569</strain>
    </source>
</reference>
<proteinExistence type="inferred from homology"/>
<dbReference type="InterPro" id="IPR027417">
    <property type="entry name" value="P-loop_NTPase"/>
</dbReference>
<dbReference type="Proteomes" id="UP000816034">
    <property type="component" value="Unassembled WGS sequence"/>
</dbReference>
<dbReference type="GO" id="GO:0005875">
    <property type="term" value="C:microtubule associated complex"/>
    <property type="evidence" value="ECO:0007669"/>
    <property type="project" value="TreeGrafter"/>
</dbReference>